<dbReference type="RefSeq" id="WP_012899390.1">
    <property type="nucleotide sequence ID" value="NC_013665.1"/>
</dbReference>
<dbReference type="GO" id="GO:0003723">
    <property type="term" value="F:RNA binding"/>
    <property type="evidence" value="ECO:0007669"/>
    <property type="project" value="InterPro"/>
</dbReference>
<dbReference type="Gene3D" id="3.30.70.20">
    <property type="match status" value="1"/>
</dbReference>
<dbReference type="SUPFAM" id="SSF52402">
    <property type="entry name" value="Adenine nucleotide alpha hydrolases-like"/>
    <property type="match status" value="1"/>
</dbReference>
<dbReference type="InterPro" id="IPR004521">
    <property type="entry name" value="Uncharacterised_CHP00451"/>
</dbReference>
<dbReference type="NCBIfam" id="NF010367">
    <property type="entry name" value="PRK13795.1-2"/>
    <property type="match status" value="1"/>
</dbReference>
<dbReference type="Proteomes" id="UP000001882">
    <property type="component" value="Chromosome"/>
</dbReference>
<dbReference type="EMBL" id="AP011532">
    <property type="protein sequence ID" value="BAI60710.1"/>
    <property type="molecule type" value="Genomic_DNA"/>
</dbReference>
<keyword evidence="3" id="KW-1185">Reference proteome</keyword>
<reference evidence="2 3" key="1">
    <citation type="journal article" date="2007" name="Appl. Environ. Microbiol.">
        <title>Isolation of key methanogens for global methane emission from rice paddy fields: a novel isolate affiliated with the clone cluster rice cluster I.</title>
        <authorList>
            <person name="Sakai S."/>
            <person name="Imachi H."/>
            <person name="Sekiguchi Y."/>
            <person name="Ohashi A."/>
            <person name="Harada H."/>
            <person name="Kamagata Y."/>
        </authorList>
    </citation>
    <scope>NUCLEOTIDE SEQUENCE [LARGE SCALE GENOMIC DNA]</scope>
    <source>
        <strain evidence="3">DSM 17711 / JCM 13418 / NBRC 101707 / SANAE</strain>
    </source>
</reference>
<dbReference type="OrthoDB" id="5817at2157"/>
<sequence>MSRQVYLGKLTLYWCDTCNVPVLGKKCARCGAPTRYVDCTPPGDIRPAFPFDVELINKTIEESFGHPDLIPADKLVVLNKAPYEDRLDEIFVDGRMFGALRFDPYRLRWMFMPRAFAAKQMNLARGHATKGFVIADKGAEKPLLGSSNMLGPGVVDCDENIQVDDEVVVFLEGRPIAVGRAKMTGADMKERKKGVAVKVRWNGYDDHPVLNGGQTWQDAVDANREYLMSIEGEAIGFAKKVAGQYRLPVTVSYSGGKDSLATLLLVRKALPDFDVLYINTGLEFPETTQNVHDVVAQYGLRLKTAKAGSFWDAAPSLGPPSVEARWCCKVCKLGPITDLIENNYSDGCLTFIGQRRYESEVRAKSQRIWQNPWVGNQVSASPIQHWTALHIWLYLFREKAPYNPLYGRGFDRIGCWLCPSASLADYEFVKSQYPEMWARWEAFLIDYGKKVGYPAEYVKYGLWRWRRLPRQWEELRKALGIELTAPAEASGDLSFTMVAGYRPCKDGSATAEGNFNMPLDMGRIEGYLRPIGEVRDAEGMLFVTRDGASLQVYATGTVVARAKDKEAAAALMSLAEKSIRRGMLCVGCGVCVGACPINAITKESQRVTVSEACTACGECVDRCPLVKFKREA</sequence>
<dbReference type="STRING" id="304371.MCP_0638"/>
<dbReference type="eggNOG" id="arCOG02179">
    <property type="taxonomic scope" value="Archaea"/>
</dbReference>
<dbReference type="Pfam" id="PF01472">
    <property type="entry name" value="PUA"/>
    <property type="match status" value="1"/>
</dbReference>
<evidence type="ECO:0000313" key="3">
    <source>
        <dbReference type="Proteomes" id="UP000001882"/>
    </source>
</evidence>
<dbReference type="Gene3D" id="2.30.130.10">
    <property type="entry name" value="PUA domain"/>
    <property type="match status" value="1"/>
</dbReference>
<dbReference type="PANTHER" id="PTHR43196:SF2">
    <property type="entry name" value="PHOSPHOADENOSINE PHOSPHOSULFATE REDUCTASE"/>
    <property type="match status" value="1"/>
</dbReference>
<dbReference type="FunCoup" id="D1YW88">
    <property type="interactions" value="4"/>
</dbReference>
<dbReference type="AlphaFoldDB" id="D1YW88"/>
<accession>D1YW88</accession>
<dbReference type="KEGG" id="mpd:MCP_0638"/>
<dbReference type="InterPro" id="IPR036974">
    <property type="entry name" value="PUA_sf"/>
</dbReference>
<dbReference type="InterPro" id="IPR014729">
    <property type="entry name" value="Rossmann-like_a/b/a_fold"/>
</dbReference>
<dbReference type="InterPro" id="IPR050128">
    <property type="entry name" value="Sulfate_adenylyltrnsfr_sub2"/>
</dbReference>
<dbReference type="CDD" id="cd23947">
    <property type="entry name" value="PAPS_reductase-like_YbdN"/>
    <property type="match status" value="1"/>
</dbReference>
<dbReference type="InterPro" id="IPR017896">
    <property type="entry name" value="4Fe4S_Fe-S-bd"/>
</dbReference>
<feature type="domain" description="4Fe-4S ferredoxin-type" evidence="1">
    <location>
        <begin position="610"/>
        <end position="632"/>
    </location>
</feature>
<dbReference type="PROSITE" id="PS51379">
    <property type="entry name" value="4FE4S_FER_2"/>
    <property type="match status" value="2"/>
</dbReference>
<dbReference type="CDD" id="cd07953">
    <property type="entry name" value="PUA"/>
    <property type="match status" value="1"/>
</dbReference>
<proteinExistence type="predicted"/>
<dbReference type="GeneID" id="8680695"/>
<dbReference type="Pfam" id="PF01507">
    <property type="entry name" value="PAPS_reduct"/>
    <property type="match status" value="1"/>
</dbReference>
<dbReference type="Gene3D" id="3.40.50.620">
    <property type="entry name" value="HUPs"/>
    <property type="match status" value="1"/>
</dbReference>
<dbReference type="InterPro" id="IPR002500">
    <property type="entry name" value="PAPS_reduct_dom"/>
</dbReference>
<dbReference type="NCBIfam" id="NF010368">
    <property type="entry name" value="PRK13795.1-3"/>
    <property type="match status" value="1"/>
</dbReference>
<dbReference type="InParanoid" id="D1YW88"/>
<name>D1YW88_METPS</name>
<dbReference type="SUPFAM" id="SSF54862">
    <property type="entry name" value="4Fe-4S ferredoxins"/>
    <property type="match status" value="1"/>
</dbReference>
<dbReference type="PROSITE" id="PS50890">
    <property type="entry name" value="PUA"/>
    <property type="match status" value="1"/>
</dbReference>
<dbReference type="GO" id="GO:0016491">
    <property type="term" value="F:oxidoreductase activity"/>
    <property type="evidence" value="ECO:0007669"/>
    <property type="project" value="UniProtKB-ARBA"/>
</dbReference>
<dbReference type="SUPFAM" id="SSF88697">
    <property type="entry name" value="PUA domain-like"/>
    <property type="match status" value="1"/>
</dbReference>
<dbReference type="Pfam" id="PF13237">
    <property type="entry name" value="Fer4_10"/>
    <property type="match status" value="1"/>
</dbReference>
<feature type="domain" description="4Fe-4S ferredoxin-type" evidence="1">
    <location>
        <begin position="575"/>
        <end position="605"/>
    </location>
</feature>
<dbReference type="NCBIfam" id="TIGR00451">
    <property type="entry name" value="unchar_dom_2"/>
    <property type="match status" value="1"/>
</dbReference>
<dbReference type="PROSITE" id="PS00198">
    <property type="entry name" value="4FE4S_FER_1"/>
    <property type="match status" value="2"/>
</dbReference>
<dbReference type="SMART" id="SM00359">
    <property type="entry name" value="PUA"/>
    <property type="match status" value="1"/>
</dbReference>
<dbReference type="InterPro" id="IPR017900">
    <property type="entry name" value="4Fe4S_Fe_S_CS"/>
</dbReference>
<dbReference type="eggNOG" id="arCOG00073">
    <property type="taxonomic scope" value="Archaea"/>
</dbReference>
<dbReference type="PATRIC" id="fig|304371.9.peg.658"/>
<gene>
    <name evidence="2" type="ordered locus">MCP_0638</name>
</gene>
<dbReference type="InterPro" id="IPR015947">
    <property type="entry name" value="PUA-like_sf"/>
</dbReference>
<protein>
    <submittedName>
        <fullName evidence="2">Phosphoadenosine phosphosulfate reductase</fullName>
    </submittedName>
</protein>
<reference evidence="2 3" key="2">
    <citation type="journal article" date="2008" name="Int. J. Syst. Evol. Microbiol.">
        <title>Methanocella paludicola gen. nov., sp. nov., a methane-producing archaeon, the first isolate of the lineage 'Rice Cluster I', and proposal of the new archaeal order Methanocellales ord. nov.</title>
        <authorList>
            <person name="Sakai S."/>
            <person name="Imachi H."/>
            <person name="Hanada S."/>
            <person name="Ohashi A."/>
            <person name="Harada H."/>
            <person name="Kamagata Y."/>
        </authorList>
    </citation>
    <scope>NUCLEOTIDE SEQUENCE [LARGE SCALE GENOMIC DNA]</scope>
    <source>
        <strain evidence="3">DSM 17711 / JCM 13418 / NBRC 101707 / SANAE</strain>
    </source>
</reference>
<evidence type="ECO:0000259" key="1">
    <source>
        <dbReference type="PROSITE" id="PS51379"/>
    </source>
</evidence>
<evidence type="ECO:0000313" key="2">
    <source>
        <dbReference type="EMBL" id="BAI60710.1"/>
    </source>
</evidence>
<dbReference type="InterPro" id="IPR002478">
    <property type="entry name" value="PUA"/>
</dbReference>
<organism evidence="2 3">
    <name type="scientific">Methanocella paludicola (strain DSM 17711 / JCM 13418 / NBRC 101707 / SANAE)</name>
    <dbReference type="NCBI Taxonomy" id="304371"/>
    <lineage>
        <taxon>Archaea</taxon>
        <taxon>Methanobacteriati</taxon>
        <taxon>Methanobacteriota</taxon>
        <taxon>Stenosarchaea group</taxon>
        <taxon>Methanomicrobia</taxon>
        <taxon>Methanocellales</taxon>
        <taxon>Methanocellaceae</taxon>
        <taxon>Methanocella</taxon>
    </lineage>
</organism>
<dbReference type="PANTHER" id="PTHR43196">
    <property type="entry name" value="SULFATE ADENYLYLTRANSFERASE SUBUNIT 2"/>
    <property type="match status" value="1"/>
</dbReference>
<reference evidence="3" key="3">
    <citation type="journal article" date="2011" name="PLoS ONE">
        <title>Genome sequence of a mesophilic hydrogenotrophic methanogen Methanocella paludicola, the first cultivated representative of the order Methanocellales.</title>
        <authorList>
            <person name="Sakai S."/>
            <person name="Takaki Y."/>
            <person name="Shimamura S."/>
            <person name="Sekine M."/>
            <person name="Tajima T."/>
            <person name="Kosugi H."/>
            <person name="Ichikawa N."/>
            <person name="Tasumi E."/>
            <person name="Hiraki A.T."/>
            <person name="Shimizu A."/>
            <person name="Kato Y."/>
            <person name="Nishiko R."/>
            <person name="Mori K."/>
            <person name="Fujita N."/>
            <person name="Imachi H."/>
            <person name="Takai K."/>
        </authorList>
    </citation>
    <scope>NUCLEOTIDE SEQUENCE [LARGE SCALE GENOMIC DNA]</scope>
    <source>
        <strain evidence="3">DSM 17711 / JCM 13418 / NBRC 101707 / SANAE</strain>
    </source>
</reference>